<accession>A0ACB6RQU5</accession>
<dbReference type="EMBL" id="MU006736">
    <property type="protein sequence ID" value="KAF2623498.1"/>
    <property type="molecule type" value="Genomic_DNA"/>
</dbReference>
<gene>
    <name evidence="1" type="ORF">BU25DRAFT_494233</name>
</gene>
<protein>
    <submittedName>
        <fullName evidence="1">Uncharacterized protein</fullName>
    </submittedName>
</protein>
<proteinExistence type="predicted"/>
<keyword evidence="2" id="KW-1185">Reference proteome</keyword>
<sequence length="290" mass="31936">MAASASRTSTLSLGPLPTRLRQIALVTRDLDRARQVLTNVIGTDVIYEDPTVGQWGLKNFLIPLGGDIIEVVSPFKDGTTAGRLLDKRGDGGYMIIMQTEDANVRRHYIESKRLAKVITSHEHGDTVFVQYHPKGIKGGMMPELDSHTPSPNNPTPLKSRFSPWHACGADYKTYYPGMRRSAHLSLDGCILRLQPDDYGHEAAAQQWEEVFGVARSRDLLAFTNARMGFVPGQKGRPEGLISITVGVKGQEDLAAILERAEKAGVCNDGHVDMCGLRWNFVLTGHEDSKL</sequence>
<dbReference type="Proteomes" id="UP000799754">
    <property type="component" value="Unassembled WGS sequence"/>
</dbReference>
<comment type="caution">
    <text evidence="1">The sequence shown here is derived from an EMBL/GenBank/DDBJ whole genome shotgun (WGS) entry which is preliminary data.</text>
</comment>
<evidence type="ECO:0000313" key="2">
    <source>
        <dbReference type="Proteomes" id="UP000799754"/>
    </source>
</evidence>
<evidence type="ECO:0000313" key="1">
    <source>
        <dbReference type="EMBL" id="KAF2623498.1"/>
    </source>
</evidence>
<organism evidence="1 2">
    <name type="scientific">Macroventuria anomochaeta</name>
    <dbReference type="NCBI Taxonomy" id="301207"/>
    <lineage>
        <taxon>Eukaryota</taxon>
        <taxon>Fungi</taxon>
        <taxon>Dikarya</taxon>
        <taxon>Ascomycota</taxon>
        <taxon>Pezizomycotina</taxon>
        <taxon>Dothideomycetes</taxon>
        <taxon>Pleosporomycetidae</taxon>
        <taxon>Pleosporales</taxon>
        <taxon>Pleosporineae</taxon>
        <taxon>Didymellaceae</taxon>
        <taxon>Macroventuria</taxon>
    </lineage>
</organism>
<name>A0ACB6RQU5_9PLEO</name>
<reference evidence="1" key="1">
    <citation type="journal article" date="2020" name="Stud. Mycol.">
        <title>101 Dothideomycetes genomes: a test case for predicting lifestyles and emergence of pathogens.</title>
        <authorList>
            <person name="Haridas S."/>
            <person name="Albert R."/>
            <person name="Binder M."/>
            <person name="Bloem J."/>
            <person name="Labutti K."/>
            <person name="Salamov A."/>
            <person name="Andreopoulos B."/>
            <person name="Baker S."/>
            <person name="Barry K."/>
            <person name="Bills G."/>
            <person name="Bluhm B."/>
            <person name="Cannon C."/>
            <person name="Castanera R."/>
            <person name="Culley D."/>
            <person name="Daum C."/>
            <person name="Ezra D."/>
            <person name="Gonzalez J."/>
            <person name="Henrissat B."/>
            <person name="Kuo A."/>
            <person name="Liang C."/>
            <person name="Lipzen A."/>
            <person name="Lutzoni F."/>
            <person name="Magnuson J."/>
            <person name="Mondo S."/>
            <person name="Nolan M."/>
            <person name="Ohm R."/>
            <person name="Pangilinan J."/>
            <person name="Park H.-J."/>
            <person name="Ramirez L."/>
            <person name="Alfaro M."/>
            <person name="Sun H."/>
            <person name="Tritt A."/>
            <person name="Yoshinaga Y."/>
            <person name="Zwiers L.-H."/>
            <person name="Turgeon B."/>
            <person name="Goodwin S."/>
            <person name="Spatafora J."/>
            <person name="Crous P."/>
            <person name="Grigoriev I."/>
        </authorList>
    </citation>
    <scope>NUCLEOTIDE SEQUENCE</scope>
    <source>
        <strain evidence="1">CBS 525.71</strain>
    </source>
</reference>